<dbReference type="PANTHER" id="PTHR45011:SF1">
    <property type="entry name" value="DAP3-BINDING CELL DEATH ENHANCER 1"/>
    <property type="match status" value="1"/>
</dbReference>
<feature type="compositionally biased region" description="Basic and acidic residues" evidence="1">
    <location>
        <begin position="523"/>
        <end position="541"/>
    </location>
</feature>
<feature type="compositionally biased region" description="Low complexity" evidence="1">
    <location>
        <begin position="484"/>
        <end position="499"/>
    </location>
</feature>
<gene>
    <name evidence="3" type="ORF">SAMN05444350_10259</name>
</gene>
<dbReference type="RefSeq" id="WP_025835193.1">
    <property type="nucleotide sequence ID" value="NZ_FQZN01000002.1"/>
</dbReference>
<feature type="region of interest" description="Disordered" evidence="1">
    <location>
        <begin position="261"/>
        <end position="432"/>
    </location>
</feature>
<dbReference type="AlphaFoldDB" id="A0A1M6AWR4"/>
<dbReference type="SUPFAM" id="SSF81901">
    <property type="entry name" value="HCP-like"/>
    <property type="match status" value="1"/>
</dbReference>
<keyword evidence="2" id="KW-0812">Transmembrane</keyword>
<feature type="compositionally biased region" description="Acidic residues" evidence="1">
    <location>
        <begin position="339"/>
        <end position="350"/>
    </location>
</feature>
<evidence type="ECO:0008006" key="5">
    <source>
        <dbReference type="Google" id="ProtNLM"/>
    </source>
</evidence>
<dbReference type="GeneID" id="92710600"/>
<keyword evidence="4" id="KW-1185">Reference proteome</keyword>
<keyword evidence="2" id="KW-0472">Membrane</keyword>
<dbReference type="InterPro" id="IPR052748">
    <property type="entry name" value="ISR_Activator"/>
</dbReference>
<evidence type="ECO:0000313" key="3">
    <source>
        <dbReference type="EMBL" id="SHI40989.1"/>
    </source>
</evidence>
<feature type="region of interest" description="Disordered" evidence="1">
    <location>
        <begin position="484"/>
        <end position="541"/>
    </location>
</feature>
<feature type="compositionally biased region" description="Basic and acidic residues" evidence="1">
    <location>
        <begin position="500"/>
        <end position="509"/>
    </location>
</feature>
<feature type="transmembrane region" description="Helical" evidence="2">
    <location>
        <begin position="438"/>
        <end position="457"/>
    </location>
</feature>
<evidence type="ECO:0000313" key="4">
    <source>
        <dbReference type="Proteomes" id="UP000184192"/>
    </source>
</evidence>
<dbReference type="PANTHER" id="PTHR45011">
    <property type="entry name" value="DAP3-BINDING CELL DEATH ENHANCER 1"/>
    <property type="match status" value="1"/>
</dbReference>
<feature type="compositionally biased region" description="Basic and acidic residues" evidence="1">
    <location>
        <begin position="386"/>
        <end position="432"/>
    </location>
</feature>
<evidence type="ECO:0000256" key="1">
    <source>
        <dbReference type="SAM" id="MobiDB-lite"/>
    </source>
</evidence>
<name>A0A1M6AWR4_9BACE</name>
<dbReference type="Proteomes" id="UP000184192">
    <property type="component" value="Unassembled WGS sequence"/>
</dbReference>
<organism evidence="3 4">
    <name type="scientific">Bacteroides stercorirosoris</name>
    <dbReference type="NCBI Taxonomy" id="871324"/>
    <lineage>
        <taxon>Bacteria</taxon>
        <taxon>Pseudomonadati</taxon>
        <taxon>Bacteroidota</taxon>
        <taxon>Bacteroidia</taxon>
        <taxon>Bacteroidales</taxon>
        <taxon>Bacteroidaceae</taxon>
        <taxon>Bacteroides</taxon>
    </lineage>
</organism>
<evidence type="ECO:0000256" key="2">
    <source>
        <dbReference type="SAM" id="Phobius"/>
    </source>
</evidence>
<dbReference type="eggNOG" id="COG0790">
    <property type="taxonomic scope" value="Bacteria"/>
</dbReference>
<dbReference type="EMBL" id="FQZN01000002">
    <property type="protein sequence ID" value="SHI40989.1"/>
    <property type="molecule type" value="Genomic_DNA"/>
</dbReference>
<accession>A0A1M6AWR4</accession>
<dbReference type="InterPro" id="IPR011990">
    <property type="entry name" value="TPR-like_helical_dom_sf"/>
</dbReference>
<dbReference type="InterPro" id="IPR006597">
    <property type="entry name" value="Sel1-like"/>
</dbReference>
<reference evidence="4" key="1">
    <citation type="submission" date="2016-11" db="EMBL/GenBank/DDBJ databases">
        <authorList>
            <person name="Varghese N."/>
            <person name="Submissions S."/>
        </authorList>
    </citation>
    <scope>NUCLEOTIDE SEQUENCE [LARGE SCALE GENOMIC DNA]</scope>
    <source>
        <strain evidence="4">DSM 26884</strain>
    </source>
</reference>
<feature type="compositionally biased region" description="Low complexity" evidence="1">
    <location>
        <begin position="356"/>
        <end position="371"/>
    </location>
</feature>
<dbReference type="SMART" id="SM00671">
    <property type="entry name" value="SEL1"/>
    <property type="match status" value="1"/>
</dbReference>
<keyword evidence="2" id="KW-1133">Transmembrane helix</keyword>
<protein>
    <recommendedName>
        <fullName evidence="5">Sel1 repeat family protein</fullName>
    </recommendedName>
</protein>
<proteinExistence type="predicted"/>
<sequence>MDRAYLLDEITRIRRIIIERDGRFTLRECEKIAAALEVDNVSLVAMLEAIRKDLLPQKFVLNLKDAERFQLLRTALQKNAEHVLLKKIAPEWAVLAENFKKPQADGEACQMAINKLRTQIKPYTDKVPKLVKYLNEYADLCEANFLNVLKLKVLRINLRFLPLLKEANEWFAACDNTSDKDAYWKIAEQLYLNYPSLFKEEVYYFSVIRGVLDAFYRKAGKEPVLLDIPVEISLLEEVEQSIPEIELIAAEPDLHDFEQEQPVPESIPVQEEAESQQDDSERLEENVGQAEQIVPEVEPAEPETELIVSDPEPIQSEVTSAEVEVDSSEVEVGSSGTEVEPDQPEVVGDDSEVKQSEPVAETVEPEVQPVEPEIEQSEIGVETTESEMKEPEVEAKQLDSEVKQPDSEIKQPEPEIKQYEPERKEDIPDVQKKSKKPLYIIGSCVLLVLVAVCVYFVTRTKSEQPPVTPVVVADTTAVAEDTVATAPVVAPETTPAPKAVEPKKEEPKAEQQPQSTSQPETKTPADKLKQQAEPAKVEKKVQVNSLEAAREATQNGDYKKAFDIYHSLANAGNAEAQYCLGLMYETGKGVGIDIFEAVMWYRKSKAKGFALAERKLLELGYN</sequence>
<dbReference type="Gene3D" id="1.25.40.10">
    <property type="entry name" value="Tetratricopeptide repeat domain"/>
    <property type="match status" value="1"/>
</dbReference>